<proteinExistence type="predicted"/>
<organism evidence="3 5">
    <name type="scientific">Aureimonas ureilytica</name>
    <dbReference type="NCBI Taxonomy" id="401562"/>
    <lineage>
        <taxon>Bacteria</taxon>
        <taxon>Pseudomonadati</taxon>
        <taxon>Pseudomonadota</taxon>
        <taxon>Alphaproteobacteria</taxon>
        <taxon>Hyphomicrobiales</taxon>
        <taxon>Aurantimonadaceae</taxon>
        <taxon>Aureimonas</taxon>
    </lineage>
</organism>
<evidence type="ECO:0000313" key="3">
    <source>
        <dbReference type="EMBL" id="KTR05168.1"/>
    </source>
</evidence>
<evidence type="ECO:0000313" key="2">
    <source>
        <dbReference type="EMBL" id="KTQ85230.1"/>
    </source>
</evidence>
<accession>A0A175RPD4</accession>
<dbReference type="PATRIC" id="fig|401562.3.peg.4548"/>
<keyword evidence="1" id="KW-0472">Membrane</keyword>
<keyword evidence="1" id="KW-0812">Transmembrane</keyword>
<reference evidence="4 5" key="1">
    <citation type="journal article" date="2016" name="Front. Microbiol.">
        <title>Genomic Resource of Rice Seed Associated Bacteria.</title>
        <authorList>
            <person name="Midha S."/>
            <person name="Bansal K."/>
            <person name="Sharma S."/>
            <person name="Kumar N."/>
            <person name="Patil P.P."/>
            <person name="Chaudhry V."/>
            <person name="Patil P.B."/>
        </authorList>
    </citation>
    <scope>NUCLEOTIDE SEQUENCE [LARGE SCALE GENOMIC DNA]</scope>
    <source>
        <strain evidence="2 4">NS226</strain>
        <strain evidence="3 5">NS365</strain>
    </source>
</reference>
<feature type="transmembrane region" description="Helical" evidence="1">
    <location>
        <begin position="75"/>
        <end position="97"/>
    </location>
</feature>
<dbReference type="Proteomes" id="UP000078529">
    <property type="component" value="Unassembled WGS sequence"/>
</dbReference>
<feature type="transmembrane region" description="Helical" evidence="1">
    <location>
        <begin position="41"/>
        <end position="63"/>
    </location>
</feature>
<dbReference type="EMBL" id="LDQA01000028">
    <property type="protein sequence ID" value="KTR05168.1"/>
    <property type="molecule type" value="Genomic_DNA"/>
</dbReference>
<comment type="caution">
    <text evidence="3">The sequence shown here is derived from an EMBL/GenBank/DDBJ whole genome shotgun (WGS) entry which is preliminary data.</text>
</comment>
<dbReference type="EMBL" id="LDPZ01000065">
    <property type="protein sequence ID" value="KTQ85230.1"/>
    <property type="molecule type" value="Genomic_DNA"/>
</dbReference>
<dbReference type="STRING" id="401562.NS365_13065"/>
<dbReference type="OrthoDB" id="7906947at2"/>
<keyword evidence="5" id="KW-1185">Reference proteome</keyword>
<evidence type="ECO:0000313" key="5">
    <source>
        <dbReference type="Proteomes" id="UP000078529"/>
    </source>
</evidence>
<dbReference type="AlphaFoldDB" id="A0A175RPD4"/>
<evidence type="ECO:0000313" key="4">
    <source>
        <dbReference type="Proteomes" id="UP000078272"/>
    </source>
</evidence>
<keyword evidence="1" id="KW-1133">Transmembrane helix</keyword>
<feature type="transmembrane region" description="Helical" evidence="1">
    <location>
        <begin position="12"/>
        <end position="34"/>
    </location>
</feature>
<dbReference type="Proteomes" id="UP000078272">
    <property type="component" value="Unassembled WGS sequence"/>
</dbReference>
<dbReference type="InterPro" id="IPR046089">
    <property type="entry name" value="DUF6107"/>
</dbReference>
<evidence type="ECO:0000256" key="1">
    <source>
        <dbReference type="SAM" id="Phobius"/>
    </source>
</evidence>
<sequence>MDTMTGEMVSPLTLWIAKLAGAVGGSVISVAYLLPAGRREAAVRFLAGAVTGLVFGGPAGLALSDHLGFTERIGAAEMALIGSATASLCAWWALGVLQRFADGLMAAAGRRGGGA</sequence>
<name>A0A175RPD4_9HYPH</name>
<dbReference type="Pfam" id="PF19602">
    <property type="entry name" value="DUF6107"/>
    <property type="match status" value="1"/>
</dbReference>
<protein>
    <submittedName>
        <fullName evidence="3">Uncharacterized protein</fullName>
    </submittedName>
</protein>
<dbReference type="RefSeq" id="WP_058600937.1">
    <property type="nucleotide sequence ID" value="NZ_LDPZ01000065.1"/>
</dbReference>
<gene>
    <name evidence="2" type="ORF">NS226_20580</name>
    <name evidence="3" type="ORF">NS365_13065</name>
</gene>